<accession>A0A2I0JQD0</accession>
<dbReference type="PANTHER" id="PTHR31338">
    <property type="entry name" value="POLYKETIDE CYCLASE/DEHYDRASE AND LIPID TRANSPORT SUPERFAMILY PROTEIN"/>
    <property type="match status" value="1"/>
</dbReference>
<protein>
    <recommendedName>
        <fullName evidence="2">Bet v I/Major latex protein domain-containing protein</fullName>
    </recommendedName>
</protein>
<dbReference type="Proteomes" id="UP000233551">
    <property type="component" value="Unassembled WGS sequence"/>
</dbReference>
<organism evidence="3 4">
    <name type="scientific">Punica granatum</name>
    <name type="common">Pomegranate</name>
    <dbReference type="NCBI Taxonomy" id="22663"/>
    <lineage>
        <taxon>Eukaryota</taxon>
        <taxon>Viridiplantae</taxon>
        <taxon>Streptophyta</taxon>
        <taxon>Embryophyta</taxon>
        <taxon>Tracheophyta</taxon>
        <taxon>Spermatophyta</taxon>
        <taxon>Magnoliopsida</taxon>
        <taxon>eudicotyledons</taxon>
        <taxon>Gunneridae</taxon>
        <taxon>Pentapetalae</taxon>
        <taxon>rosids</taxon>
        <taxon>malvids</taxon>
        <taxon>Myrtales</taxon>
        <taxon>Lythraceae</taxon>
        <taxon>Punica</taxon>
    </lineage>
</organism>
<evidence type="ECO:0000259" key="2">
    <source>
        <dbReference type="Pfam" id="PF00407"/>
    </source>
</evidence>
<feature type="domain" description="Bet v I/Major latex protein" evidence="2">
    <location>
        <begin position="2"/>
        <end position="47"/>
    </location>
</feature>
<keyword evidence="4" id="KW-1185">Reference proteome</keyword>
<dbReference type="EMBL" id="PGOL01001441">
    <property type="protein sequence ID" value="PKI58113.1"/>
    <property type="molecule type" value="Genomic_DNA"/>
</dbReference>
<dbReference type="Gene3D" id="3.30.530.20">
    <property type="match status" value="1"/>
</dbReference>
<evidence type="ECO:0000313" key="3">
    <source>
        <dbReference type="EMBL" id="PKI58113.1"/>
    </source>
</evidence>
<comment type="similarity">
    <text evidence="1">Belongs to the MLP family.</text>
</comment>
<evidence type="ECO:0000256" key="1">
    <source>
        <dbReference type="ARBA" id="ARBA00038242"/>
    </source>
</evidence>
<reference evidence="3 4" key="1">
    <citation type="submission" date="2017-11" db="EMBL/GenBank/DDBJ databases">
        <title>De-novo sequencing of pomegranate (Punica granatum L.) genome.</title>
        <authorList>
            <person name="Akparov Z."/>
            <person name="Amiraslanov A."/>
            <person name="Hajiyeva S."/>
            <person name="Abbasov M."/>
            <person name="Kaur K."/>
            <person name="Hamwieh A."/>
            <person name="Solovyev V."/>
            <person name="Salamov A."/>
            <person name="Braich B."/>
            <person name="Kosarev P."/>
            <person name="Mahmoud A."/>
            <person name="Hajiyev E."/>
            <person name="Babayeva S."/>
            <person name="Izzatullayeva V."/>
            <person name="Mammadov A."/>
            <person name="Mammadov A."/>
            <person name="Sharifova S."/>
            <person name="Ojaghi J."/>
            <person name="Eynullazada K."/>
            <person name="Bayramov B."/>
            <person name="Abdulazimova A."/>
            <person name="Shahmuradov I."/>
        </authorList>
    </citation>
    <scope>NUCLEOTIDE SEQUENCE [LARGE SCALE GENOMIC DNA]</scope>
    <source>
        <strain evidence="4">cv. AG2017</strain>
        <tissue evidence="3">Leaf</tissue>
    </source>
</reference>
<dbReference type="GO" id="GO:0006952">
    <property type="term" value="P:defense response"/>
    <property type="evidence" value="ECO:0007669"/>
    <property type="project" value="InterPro"/>
</dbReference>
<dbReference type="AlphaFoldDB" id="A0A2I0JQD0"/>
<dbReference type="Pfam" id="PF00407">
    <property type="entry name" value="Bet_v_1"/>
    <property type="match status" value="1"/>
</dbReference>
<dbReference type="InterPro" id="IPR052006">
    <property type="entry name" value="MLP-like"/>
</dbReference>
<evidence type="ECO:0000313" key="4">
    <source>
        <dbReference type="Proteomes" id="UP000233551"/>
    </source>
</evidence>
<name>A0A2I0JQD0_PUNGR</name>
<comment type="caution">
    <text evidence="3">The sequence shown here is derived from an EMBL/GenBank/DDBJ whole genome shotgun (WGS) entry which is preliminary data.</text>
</comment>
<dbReference type="PANTHER" id="PTHR31338:SF16">
    <property type="entry name" value="POLYKETIDE CYCLASE_DEHYDRASE AND LIPID TRANSPORT SUPERFAMILY PROTEIN"/>
    <property type="match status" value="1"/>
</dbReference>
<dbReference type="InterPro" id="IPR023393">
    <property type="entry name" value="START-like_dom_sf"/>
</dbReference>
<proteinExistence type="inferred from homology"/>
<gene>
    <name evidence="3" type="ORF">CRG98_021492</name>
</gene>
<sequence>MAIEGKVEAELELKSTPDMYFKRLKSEIHHAPNASSDKIHAIEVHEEIINYHPPGGPENCIFAELAIKS</sequence>
<dbReference type="InterPro" id="IPR000916">
    <property type="entry name" value="Bet_v_I/MLP"/>
</dbReference>